<dbReference type="PANTHER" id="PTHR37164">
    <property type="entry name" value="BACTERIOHEMERYTHRIN"/>
    <property type="match status" value="1"/>
</dbReference>
<dbReference type="Pfam" id="PF01814">
    <property type="entry name" value="Hemerythrin"/>
    <property type="match status" value="1"/>
</dbReference>
<evidence type="ECO:0000259" key="4">
    <source>
        <dbReference type="Pfam" id="PF01814"/>
    </source>
</evidence>
<keyword evidence="2" id="KW-0479">Metal-binding</keyword>
<dbReference type="InterPro" id="IPR016131">
    <property type="entry name" value="Haemerythrin_Fe_BS"/>
</dbReference>
<sequence>MPMIQWTQEFTTGVEAIDNDHKVLISLINQLGEAIRSGEPQPTVRRVLDELVEYTSYHFNREEALMEACRYPDLEAHRRTHTTLKVQVADIRDRYARHPEAVHAREILALLKNWLSAHIMGRDKLYAPFMAAKREEVRAAADSFTTRTAGSAPAIAAQQHLAAVQP</sequence>
<dbReference type="InterPro" id="IPR035938">
    <property type="entry name" value="Hemerythrin-like_sf"/>
</dbReference>
<dbReference type="NCBIfam" id="NF033749">
    <property type="entry name" value="bact_hemeryth"/>
    <property type="match status" value="1"/>
</dbReference>
<feature type="domain" description="Hemerythrin-like" evidence="4">
    <location>
        <begin position="12"/>
        <end position="129"/>
    </location>
</feature>
<dbReference type="NCBIfam" id="TIGR02481">
    <property type="entry name" value="hemeryth_dom"/>
    <property type="match status" value="1"/>
</dbReference>
<evidence type="ECO:0000256" key="3">
    <source>
        <dbReference type="ARBA" id="ARBA00023004"/>
    </source>
</evidence>
<dbReference type="Gene3D" id="1.20.120.50">
    <property type="entry name" value="Hemerythrin-like"/>
    <property type="match status" value="1"/>
</dbReference>
<name>A0A380TBH7_9ZZZZ</name>
<comment type="similarity">
    <text evidence="1">Belongs to the hemerythrin family.</text>
</comment>
<gene>
    <name evidence="5" type="ORF">DF3PB_1790005</name>
</gene>
<dbReference type="PROSITE" id="PS00550">
    <property type="entry name" value="HEMERYTHRINS"/>
    <property type="match status" value="1"/>
</dbReference>
<keyword evidence="3" id="KW-0408">Iron</keyword>
<evidence type="ECO:0000256" key="2">
    <source>
        <dbReference type="ARBA" id="ARBA00022723"/>
    </source>
</evidence>
<proteinExistence type="inferred from homology"/>
<evidence type="ECO:0000313" key="5">
    <source>
        <dbReference type="EMBL" id="SUS05198.1"/>
    </source>
</evidence>
<protein>
    <recommendedName>
        <fullName evidence="4">Hemerythrin-like domain-containing protein</fullName>
    </recommendedName>
</protein>
<accession>A0A380TBH7</accession>
<dbReference type="InterPro" id="IPR050669">
    <property type="entry name" value="Hemerythrin"/>
</dbReference>
<reference evidence="5" key="1">
    <citation type="submission" date="2018-07" db="EMBL/GenBank/DDBJ databases">
        <authorList>
            <person name="Quirk P.G."/>
            <person name="Krulwich T.A."/>
        </authorList>
    </citation>
    <scope>NUCLEOTIDE SEQUENCE</scope>
</reference>
<dbReference type="EMBL" id="UIDG01000089">
    <property type="protein sequence ID" value="SUS05198.1"/>
    <property type="molecule type" value="Genomic_DNA"/>
</dbReference>
<dbReference type="InterPro" id="IPR012312">
    <property type="entry name" value="Hemerythrin-like"/>
</dbReference>
<dbReference type="AlphaFoldDB" id="A0A380TBH7"/>
<dbReference type="GO" id="GO:0046872">
    <property type="term" value="F:metal ion binding"/>
    <property type="evidence" value="ECO:0007669"/>
    <property type="project" value="UniProtKB-KW"/>
</dbReference>
<dbReference type="CDD" id="cd12107">
    <property type="entry name" value="Hemerythrin"/>
    <property type="match status" value="1"/>
</dbReference>
<dbReference type="SUPFAM" id="SSF47188">
    <property type="entry name" value="Hemerythrin-like"/>
    <property type="match status" value="1"/>
</dbReference>
<dbReference type="InterPro" id="IPR012827">
    <property type="entry name" value="Hemerythrin_metal-bd"/>
</dbReference>
<dbReference type="PANTHER" id="PTHR37164:SF1">
    <property type="entry name" value="BACTERIOHEMERYTHRIN"/>
    <property type="match status" value="1"/>
</dbReference>
<evidence type="ECO:0000256" key="1">
    <source>
        <dbReference type="ARBA" id="ARBA00010587"/>
    </source>
</evidence>
<organism evidence="5">
    <name type="scientific">metagenome</name>
    <dbReference type="NCBI Taxonomy" id="256318"/>
    <lineage>
        <taxon>unclassified sequences</taxon>
        <taxon>metagenomes</taxon>
    </lineage>
</organism>